<proteinExistence type="predicted"/>
<evidence type="ECO:0000313" key="4">
    <source>
        <dbReference type="EnsemblPlants" id="KQJ88857"/>
    </source>
</evidence>
<dbReference type="Proteomes" id="UP000008810">
    <property type="component" value="Chromosome 4"/>
</dbReference>
<dbReference type="PANTHER" id="PTHR36376">
    <property type="entry name" value="OS09G0514700 PROTEIN"/>
    <property type="match status" value="1"/>
</dbReference>
<organism evidence="3">
    <name type="scientific">Brachypodium distachyon</name>
    <name type="common">Purple false brome</name>
    <name type="synonym">Trachynia distachya</name>
    <dbReference type="NCBI Taxonomy" id="15368"/>
    <lineage>
        <taxon>Eukaryota</taxon>
        <taxon>Viridiplantae</taxon>
        <taxon>Streptophyta</taxon>
        <taxon>Embryophyta</taxon>
        <taxon>Tracheophyta</taxon>
        <taxon>Spermatophyta</taxon>
        <taxon>Magnoliopsida</taxon>
        <taxon>Liliopsida</taxon>
        <taxon>Poales</taxon>
        <taxon>Poaceae</taxon>
        <taxon>BOP clade</taxon>
        <taxon>Pooideae</taxon>
        <taxon>Stipodae</taxon>
        <taxon>Brachypodieae</taxon>
        <taxon>Brachypodium</taxon>
    </lineage>
</organism>
<reference evidence="3" key="2">
    <citation type="submission" date="2017-06" db="EMBL/GenBank/DDBJ databases">
        <title>WGS assembly of Brachypodium distachyon.</title>
        <authorList>
            <consortium name="The International Brachypodium Initiative"/>
            <person name="Lucas S."/>
            <person name="Harmon-Smith M."/>
            <person name="Lail K."/>
            <person name="Tice H."/>
            <person name="Grimwood J."/>
            <person name="Bruce D."/>
            <person name="Barry K."/>
            <person name="Shu S."/>
            <person name="Lindquist E."/>
            <person name="Wang M."/>
            <person name="Pitluck S."/>
            <person name="Vogel J.P."/>
            <person name="Garvin D.F."/>
            <person name="Mockler T.C."/>
            <person name="Schmutz J."/>
            <person name="Rokhsar D."/>
            <person name="Bevan M.W."/>
        </authorList>
    </citation>
    <scope>NUCLEOTIDE SEQUENCE</scope>
    <source>
        <strain evidence="3">Bd21</strain>
    </source>
</reference>
<dbReference type="EMBL" id="CM000883">
    <property type="protein sequence ID" value="KQJ88857.1"/>
    <property type="molecule type" value="Genomic_DNA"/>
</dbReference>
<dbReference type="PANTHER" id="PTHR36376:SF1">
    <property type="entry name" value="OS09G0514700 PROTEIN"/>
    <property type="match status" value="1"/>
</dbReference>
<dbReference type="EnsemblPlants" id="KQJ88860">
    <property type="protein sequence ID" value="KQJ88860"/>
    <property type="gene ID" value="BRADI_4g21770v3"/>
</dbReference>
<feature type="region of interest" description="Disordered" evidence="2">
    <location>
        <begin position="320"/>
        <end position="361"/>
    </location>
</feature>
<reference evidence="4" key="3">
    <citation type="submission" date="2018-08" db="UniProtKB">
        <authorList>
            <consortium name="EnsemblPlants"/>
        </authorList>
    </citation>
    <scope>IDENTIFICATION</scope>
    <source>
        <strain evidence="4">cv. Bd21</strain>
    </source>
</reference>
<dbReference type="HOGENOM" id="CLU_447886_0_0_1"/>
<dbReference type="OMA" id="HAPLAYD"/>
<dbReference type="RefSeq" id="XP_010237808.1">
    <property type="nucleotide sequence ID" value="XM_010239506.3"/>
</dbReference>
<feature type="coiled-coil region" evidence="1">
    <location>
        <begin position="214"/>
        <end position="243"/>
    </location>
</feature>
<evidence type="ECO:0000313" key="3">
    <source>
        <dbReference type="EMBL" id="KQJ88860.1"/>
    </source>
</evidence>
<keyword evidence="1" id="KW-0175">Coiled coil</keyword>
<feature type="compositionally biased region" description="Basic and acidic residues" evidence="2">
    <location>
        <begin position="555"/>
        <end position="581"/>
    </location>
</feature>
<reference evidence="3 4" key="1">
    <citation type="journal article" date="2010" name="Nature">
        <title>Genome sequencing and analysis of the model grass Brachypodium distachyon.</title>
        <authorList>
            <consortium name="International Brachypodium Initiative"/>
        </authorList>
    </citation>
    <scope>NUCLEOTIDE SEQUENCE [LARGE SCALE GENOMIC DNA]</scope>
    <source>
        <strain evidence="3">Bd21</strain>
        <strain evidence="4">cv. Bd21</strain>
    </source>
</reference>
<name>I1IME1_BRADI</name>
<keyword evidence="5" id="KW-1185">Reference proteome</keyword>
<feature type="region of interest" description="Disordered" evidence="2">
    <location>
        <begin position="552"/>
        <end position="610"/>
    </location>
</feature>
<evidence type="ECO:0000256" key="1">
    <source>
        <dbReference type="SAM" id="Coils"/>
    </source>
</evidence>
<dbReference type="eggNOG" id="ENOG502S8DR">
    <property type="taxonomic scope" value="Eukaryota"/>
</dbReference>
<dbReference type="OrthoDB" id="603754at2759"/>
<evidence type="ECO:0000313" key="5">
    <source>
        <dbReference type="Proteomes" id="UP000008810"/>
    </source>
</evidence>
<dbReference type="KEGG" id="bdi:100839736"/>
<dbReference type="Gramene" id="KQJ88860">
    <property type="protein sequence ID" value="KQJ88860"/>
    <property type="gene ID" value="BRADI_4g21770v3"/>
</dbReference>
<feature type="compositionally biased region" description="Polar residues" evidence="2">
    <location>
        <begin position="329"/>
        <end position="347"/>
    </location>
</feature>
<dbReference type="EMBL" id="CM000883">
    <property type="protein sequence ID" value="KQJ88860.1"/>
    <property type="molecule type" value="Genomic_DNA"/>
</dbReference>
<evidence type="ECO:0000256" key="2">
    <source>
        <dbReference type="SAM" id="MobiDB-lite"/>
    </source>
</evidence>
<feature type="compositionally biased region" description="Polar residues" evidence="2">
    <location>
        <begin position="590"/>
        <end position="601"/>
    </location>
</feature>
<sequence>MELGECQKRLLSLSFRNLQSLCKQYNLPANKSRWELASELAMLLEKEKLNSGPELEKIIGSTQASPSTCSAVLSNIKEASRCVQENHKRDSYSDRGGDDRLHVKHQKGLQTQIDEALQSDIGARMSLPPVSLNNGKCSGQGIAQNAKSQSAYGIATNLTPPGHAIEINHDSASHVKDKISFVASHPGLNGVVAEPHSCTKVGANVVVKAIGSTNEISANANANAKAKAKEKEKEKEKANTNTKAAPFQFFVMSEDEGLDLVVDLNFNPASWVRSFNEGLNIPPSTHQSEKGILSDSISSLVGKNDQNTISSLGSITVDTENRAADSIAPRTNSSLGPHSTDGYNSHSGPHPADTINVNSNSSASTLPGTFAEVSGSQEWVPVVHSSCLSSDVQNNMPLGMLAGTLCNNVLPQESVGVSVWSERNHAPAADDSIQATTNKDTFSPGYEVISDSNEISFPLSVEKEMLDGTSGVQPGHSGTNDTPKENVLMEAVPMEEDNCNADRLSSQIARQTVAELPVTDASSADCRIAGNFDLSGPTPSSAASDNAITPLALKDGAKTARSHDSVDKKGPRDTEELHDAPTRNILFSLRSASARQKNPSPRRSARLVPK</sequence>
<dbReference type="GeneID" id="100839736"/>
<accession>I1IME1</accession>
<dbReference type="ExpressionAtlas" id="I1IME1">
    <property type="expression patterns" value="baseline and differential"/>
</dbReference>
<dbReference type="EnsemblPlants" id="KQJ88857">
    <property type="protein sequence ID" value="KQJ88857"/>
    <property type="gene ID" value="BRADI_4g21770v3"/>
</dbReference>
<dbReference type="RefSeq" id="XP_024310564.1">
    <property type="nucleotide sequence ID" value="XM_024454796.1"/>
</dbReference>
<dbReference type="Gramene" id="KQJ88857">
    <property type="protein sequence ID" value="KQJ88857"/>
    <property type="gene ID" value="BRADI_4g21770v3"/>
</dbReference>
<gene>
    <name evidence="4" type="primary">LOC100839736</name>
    <name evidence="3" type="ORF">BRADI_4g21770v3</name>
</gene>
<dbReference type="AlphaFoldDB" id="I1IME1"/>
<protein>
    <submittedName>
        <fullName evidence="3 4">Uncharacterized protein</fullName>
    </submittedName>
</protein>
<dbReference type="RefSeq" id="XP_010237807.1">
    <property type="nucleotide sequence ID" value="XM_010239505.3"/>
</dbReference>